<dbReference type="AlphaFoldDB" id="A0A9P6RGK0"/>
<dbReference type="Proteomes" id="UP000738325">
    <property type="component" value="Unassembled WGS sequence"/>
</dbReference>
<feature type="region of interest" description="Disordered" evidence="1">
    <location>
        <begin position="208"/>
        <end position="227"/>
    </location>
</feature>
<accession>A0A9P6RGK0</accession>
<sequence>MSLFQHHAPPPQQVYYKPSTMTRLKNMFAPPGGHSHHQHQYATNIDANGYPVATAPVGTVLGGAPVGTVPGAPIGAVPGASVGTVPAGAAPSGTHPHHVPAGAYTHHPSGTRTSGGGLFSRHPREPAVVTQTPRRSRNPFSRRAVGATAVPAATVPVDGHHHTHGIGGHHHTHGVDGYSDNYAHKNHHHRTKLEALVALLTLKKHHDHRHPQKHHHGHHGHHHGIIA</sequence>
<protein>
    <submittedName>
        <fullName evidence="2">Uncharacterized protein</fullName>
    </submittedName>
</protein>
<keyword evidence="3" id="KW-1185">Reference proteome</keyword>
<evidence type="ECO:0000256" key="1">
    <source>
        <dbReference type="SAM" id="MobiDB-lite"/>
    </source>
</evidence>
<evidence type="ECO:0000313" key="2">
    <source>
        <dbReference type="EMBL" id="KAG0317306.1"/>
    </source>
</evidence>
<evidence type="ECO:0000313" key="3">
    <source>
        <dbReference type="Proteomes" id="UP000738325"/>
    </source>
</evidence>
<reference evidence="2" key="1">
    <citation type="journal article" date="2020" name="Fungal Divers.">
        <title>Resolving the Mortierellaceae phylogeny through synthesis of multi-gene phylogenetics and phylogenomics.</title>
        <authorList>
            <person name="Vandepol N."/>
            <person name="Liber J."/>
            <person name="Desiro A."/>
            <person name="Na H."/>
            <person name="Kennedy M."/>
            <person name="Barry K."/>
            <person name="Grigoriev I.V."/>
            <person name="Miller A.N."/>
            <person name="O'Donnell K."/>
            <person name="Stajich J.E."/>
            <person name="Bonito G."/>
        </authorList>
    </citation>
    <scope>NUCLEOTIDE SEQUENCE</scope>
    <source>
        <strain evidence="2">REB-010B</strain>
    </source>
</reference>
<dbReference type="EMBL" id="JAAAIP010000430">
    <property type="protein sequence ID" value="KAG0317306.1"/>
    <property type="molecule type" value="Genomic_DNA"/>
</dbReference>
<gene>
    <name evidence="2" type="ORF">BGZ99_006391</name>
</gene>
<comment type="caution">
    <text evidence="2">The sequence shown here is derived from an EMBL/GenBank/DDBJ whole genome shotgun (WGS) entry which is preliminary data.</text>
</comment>
<proteinExistence type="predicted"/>
<organism evidence="2 3">
    <name type="scientific">Dissophora globulifera</name>
    <dbReference type="NCBI Taxonomy" id="979702"/>
    <lineage>
        <taxon>Eukaryota</taxon>
        <taxon>Fungi</taxon>
        <taxon>Fungi incertae sedis</taxon>
        <taxon>Mucoromycota</taxon>
        <taxon>Mortierellomycotina</taxon>
        <taxon>Mortierellomycetes</taxon>
        <taxon>Mortierellales</taxon>
        <taxon>Mortierellaceae</taxon>
        <taxon>Dissophora</taxon>
    </lineage>
</organism>
<feature type="region of interest" description="Disordered" evidence="1">
    <location>
        <begin position="104"/>
        <end position="139"/>
    </location>
</feature>
<name>A0A9P6RGK0_9FUNG</name>